<dbReference type="Proteomes" id="UP000230105">
    <property type="component" value="Unassembled WGS sequence"/>
</dbReference>
<feature type="transmembrane region" description="Helical" evidence="8">
    <location>
        <begin position="176"/>
        <end position="199"/>
    </location>
</feature>
<sequence>MFKNLFSRQINSITMAAALVGVSSLLSRFLGVFRDRILAGQFGAGESLDIYYSAFRIPDLVYNLLILGALSAGFIPIFTGLIKDFKSYKSTGLFKYLNSEAWDLANNLLNILMLALIGLSVLGIIFAPNLIALISPGFSPEAKETTAALTRIMFLSPLFLGISGILGVVLQSFKNFLVYSLAPILYNVGIIVGALWLFPLMGIPGLAWGVVLGAFLHMVIQIPIVYNLGWRYRLAINFRNKNLIKIAQMMIPRTLSLAISQINLVIITIIASELVSGSLSVFNFANNLQSFPVGIFGISF</sequence>
<evidence type="ECO:0000256" key="1">
    <source>
        <dbReference type="ARBA" id="ARBA00004651"/>
    </source>
</evidence>
<dbReference type="AlphaFoldDB" id="A0A2M7RYR7"/>
<comment type="caution">
    <text evidence="9">The sequence shown here is derived from an EMBL/GenBank/DDBJ whole genome shotgun (WGS) entry which is preliminary data.</text>
</comment>
<name>A0A2M7RYR7_9BACT</name>
<gene>
    <name evidence="9" type="ORF">COY54_01615</name>
</gene>
<protein>
    <recommendedName>
        <fullName evidence="11">Murein biosynthesis integral membrane protein MurJ</fullName>
    </recommendedName>
</protein>
<dbReference type="InterPro" id="IPR004268">
    <property type="entry name" value="MurJ"/>
</dbReference>
<feature type="transmembrane region" description="Helical" evidence="8">
    <location>
        <begin position="148"/>
        <end position="169"/>
    </location>
</feature>
<feature type="transmembrane region" description="Helical" evidence="8">
    <location>
        <begin position="60"/>
        <end position="83"/>
    </location>
</feature>
<evidence type="ECO:0008006" key="11">
    <source>
        <dbReference type="Google" id="ProtNLM"/>
    </source>
</evidence>
<evidence type="ECO:0000313" key="9">
    <source>
        <dbReference type="EMBL" id="PIZ10396.1"/>
    </source>
</evidence>
<keyword evidence="2" id="KW-1003">Cell membrane</keyword>
<dbReference type="GO" id="GO:0015648">
    <property type="term" value="F:lipid-linked peptidoglycan transporter activity"/>
    <property type="evidence" value="ECO:0007669"/>
    <property type="project" value="TreeGrafter"/>
</dbReference>
<keyword evidence="7 8" id="KW-0472">Membrane</keyword>
<feature type="transmembrane region" description="Helical" evidence="8">
    <location>
        <begin position="12"/>
        <end position="33"/>
    </location>
</feature>
<evidence type="ECO:0000256" key="7">
    <source>
        <dbReference type="ARBA" id="ARBA00023136"/>
    </source>
</evidence>
<dbReference type="PANTHER" id="PTHR47019:SF1">
    <property type="entry name" value="LIPID II FLIPPASE MURJ"/>
    <property type="match status" value="1"/>
</dbReference>
<dbReference type="GO" id="GO:0009252">
    <property type="term" value="P:peptidoglycan biosynthetic process"/>
    <property type="evidence" value="ECO:0007669"/>
    <property type="project" value="UniProtKB-KW"/>
</dbReference>
<dbReference type="Pfam" id="PF03023">
    <property type="entry name" value="MurJ"/>
    <property type="match status" value="1"/>
</dbReference>
<feature type="non-terminal residue" evidence="9">
    <location>
        <position position="300"/>
    </location>
</feature>
<evidence type="ECO:0000313" key="10">
    <source>
        <dbReference type="Proteomes" id="UP000230105"/>
    </source>
</evidence>
<feature type="transmembrane region" description="Helical" evidence="8">
    <location>
        <begin position="104"/>
        <end position="128"/>
    </location>
</feature>
<dbReference type="GO" id="GO:0005886">
    <property type="term" value="C:plasma membrane"/>
    <property type="evidence" value="ECO:0007669"/>
    <property type="project" value="UniProtKB-SubCell"/>
</dbReference>
<evidence type="ECO:0000256" key="8">
    <source>
        <dbReference type="SAM" id="Phobius"/>
    </source>
</evidence>
<comment type="subcellular location">
    <subcellularLocation>
        <location evidence="1">Cell membrane</location>
        <topology evidence="1">Multi-pass membrane protein</topology>
    </subcellularLocation>
</comment>
<proteinExistence type="predicted"/>
<evidence type="ECO:0000256" key="4">
    <source>
        <dbReference type="ARBA" id="ARBA00022960"/>
    </source>
</evidence>
<dbReference type="PRINTS" id="PR01806">
    <property type="entry name" value="VIRFACTRMVIN"/>
</dbReference>
<keyword evidence="5" id="KW-0573">Peptidoglycan synthesis</keyword>
<evidence type="ECO:0000256" key="6">
    <source>
        <dbReference type="ARBA" id="ARBA00022989"/>
    </source>
</evidence>
<organism evidence="9 10">
    <name type="scientific">Candidatus Falkowbacteria bacterium CG_4_10_14_0_8_um_filter_41_36</name>
    <dbReference type="NCBI Taxonomy" id="1974556"/>
    <lineage>
        <taxon>Bacteria</taxon>
        <taxon>Candidatus Falkowiibacteriota</taxon>
    </lineage>
</organism>
<evidence type="ECO:0000256" key="2">
    <source>
        <dbReference type="ARBA" id="ARBA00022475"/>
    </source>
</evidence>
<dbReference type="GO" id="GO:0034204">
    <property type="term" value="P:lipid translocation"/>
    <property type="evidence" value="ECO:0007669"/>
    <property type="project" value="TreeGrafter"/>
</dbReference>
<keyword evidence="6 8" id="KW-1133">Transmembrane helix</keyword>
<dbReference type="InterPro" id="IPR051050">
    <property type="entry name" value="Lipid_II_flippase_MurJ/MviN"/>
</dbReference>
<feature type="transmembrane region" description="Helical" evidence="8">
    <location>
        <begin position="250"/>
        <end position="271"/>
    </location>
</feature>
<dbReference type="EMBL" id="PFMP01000042">
    <property type="protein sequence ID" value="PIZ10396.1"/>
    <property type="molecule type" value="Genomic_DNA"/>
</dbReference>
<keyword evidence="3 8" id="KW-0812">Transmembrane</keyword>
<keyword evidence="4" id="KW-0133">Cell shape</keyword>
<evidence type="ECO:0000256" key="3">
    <source>
        <dbReference type="ARBA" id="ARBA00022692"/>
    </source>
</evidence>
<dbReference type="GO" id="GO:0008360">
    <property type="term" value="P:regulation of cell shape"/>
    <property type="evidence" value="ECO:0007669"/>
    <property type="project" value="UniProtKB-KW"/>
</dbReference>
<feature type="transmembrane region" description="Helical" evidence="8">
    <location>
        <begin position="205"/>
        <end position="229"/>
    </location>
</feature>
<evidence type="ECO:0000256" key="5">
    <source>
        <dbReference type="ARBA" id="ARBA00022984"/>
    </source>
</evidence>
<reference evidence="10" key="1">
    <citation type="submission" date="2017-09" db="EMBL/GenBank/DDBJ databases">
        <title>Depth-based differentiation of microbial function through sediment-hosted aquifers and enrichment of novel symbionts in the deep terrestrial subsurface.</title>
        <authorList>
            <person name="Probst A.J."/>
            <person name="Ladd B."/>
            <person name="Jarett J.K."/>
            <person name="Geller-Mcgrath D.E."/>
            <person name="Sieber C.M.K."/>
            <person name="Emerson J.B."/>
            <person name="Anantharaman K."/>
            <person name="Thomas B.C."/>
            <person name="Malmstrom R."/>
            <person name="Stieglmeier M."/>
            <person name="Klingl A."/>
            <person name="Woyke T."/>
            <person name="Ryan C.M."/>
            <person name="Banfield J.F."/>
        </authorList>
    </citation>
    <scope>NUCLEOTIDE SEQUENCE [LARGE SCALE GENOMIC DNA]</scope>
</reference>
<dbReference type="PANTHER" id="PTHR47019">
    <property type="entry name" value="LIPID II FLIPPASE MURJ"/>
    <property type="match status" value="1"/>
</dbReference>
<accession>A0A2M7RYR7</accession>